<proteinExistence type="predicted"/>
<organism evidence="1 2">
    <name type="scientific">Pelobates cultripes</name>
    <name type="common">Western spadefoot toad</name>
    <dbReference type="NCBI Taxonomy" id="61616"/>
    <lineage>
        <taxon>Eukaryota</taxon>
        <taxon>Metazoa</taxon>
        <taxon>Chordata</taxon>
        <taxon>Craniata</taxon>
        <taxon>Vertebrata</taxon>
        <taxon>Euteleostomi</taxon>
        <taxon>Amphibia</taxon>
        <taxon>Batrachia</taxon>
        <taxon>Anura</taxon>
        <taxon>Pelobatoidea</taxon>
        <taxon>Pelobatidae</taxon>
        <taxon>Pelobates</taxon>
    </lineage>
</organism>
<dbReference type="Proteomes" id="UP001295444">
    <property type="component" value="Chromosome 11"/>
</dbReference>
<dbReference type="AlphaFoldDB" id="A0AAD1TCA3"/>
<protein>
    <submittedName>
        <fullName evidence="1">CENPB DNA-binding domain-containing 1, partial</fullName>
    </submittedName>
</protein>
<dbReference type="Gene3D" id="1.10.10.60">
    <property type="entry name" value="Homeodomain-like"/>
    <property type="match status" value="1"/>
</dbReference>
<gene>
    <name evidence="1" type="ORF">PECUL_23A019423</name>
</gene>
<sequence length="81" mass="9051">MSEHKEEQAKGKHPSIPLDVNIQLLECLDKGKHQVDIGADLHLPTSTICTVLENKDMIRTSKTTSTAFFGQEDHPLQVLRS</sequence>
<dbReference type="EMBL" id="OW240922">
    <property type="protein sequence ID" value="CAH2322896.1"/>
    <property type="molecule type" value="Genomic_DNA"/>
</dbReference>
<keyword evidence="2" id="KW-1185">Reference proteome</keyword>
<reference evidence="1" key="1">
    <citation type="submission" date="2022-03" db="EMBL/GenBank/DDBJ databases">
        <authorList>
            <person name="Alioto T."/>
            <person name="Alioto T."/>
            <person name="Gomez Garrido J."/>
        </authorList>
    </citation>
    <scope>NUCLEOTIDE SEQUENCE</scope>
</reference>
<evidence type="ECO:0000313" key="2">
    <source>
        <dbReference type="Proteomes" id="UP001295444"/>
    </source>
</evidence>
<evidence type="ECO:0000313" key="1">
    <source>
        <dbReference type="EMBL" id="CAH2322896.1"/>
    </source>
</evidence>
<keyword evidence="1" id="KW-0238">DNA-binding</keyword>
<accession>A0AAD1TCA3</accession>
<name>A0AAD1TCA3_PELCU</name>
<dbReference type="GO" id="GO:0003677">
    <property type="term" value="F:DNA binding"/>
    <property type="evidence" value="ECO:0007669"/>
    <property type="project" value="UniProtKB-KW"/>
</dbReference>